<gene>
    <name evidence="2" type="ORF">TWF694_005563</name>
</gene>
<sequence length="570" mass="65690">MAAHLISKDQNGYLVPHTNETSNRIISNFPVELLEQVAEHCSISDLKALRLTNRRFGAIYSKALFHSLTLPIAVAEKEAHLPYPPGLGFDREEDVVLFNLMKQQWYRDCDLWQSLSDPNVDISVVLENMREIVVVIRQGTGWGVHPQRNEHYIAGIRCLNRLLKGGKKVMAVDMNIRMLKYSDGLDLAPLSPLTKLAVRWDARTLYFTPTSVSLDSFPPFPNLATLDIYFVDREHLRALSNLPRLKTLTFDASNTRTSNIIHFFDAQKERFSLETLETKNVLKDLNFSYNIVSTYLSSLTSLTLHTPEKGSWFSPSDVPEPDHRFEGRQENTSNTCNIWLQFQKCGVRLKKVDTYAPMLGILEYLSSYENTLEELNLRVRIYAMPDTHQLDSFVEKAWKNVIPMHTSALKKAGVWPETIPYVSSMGESENSVDSKNSFMEEIIQRKVFSVQRIEAQQVLLMCRNLEELETGGVRWEGFEEALEVATRSETVRRVKHHVEGFGKRPPPGPFSRVEYRLYRFRDDILWESRSYDWIKVPVERQWRMRVDIVPLQGRMGFVQGEGGVELALRD</sequence>
<evidence type="ECO:0000259" key="1">
    <source>
        <dbReference type="PROSITE" id="PS50181"/>
    </source>
</evidence>
<evidence type="ECO:0000313" key="3">
    <source>
        <dbReference type="Proteomes" id="UP001365542"/>
    </source>
</evidence>
<dbReference type="Proteomes" id="UP001365542">
    <property type="component" value="Unassembled WGS sequence"/>
</dbReference>
<dbReference type="Gene3D" id="3.80.10.10">
    <property type="entry name" value="Ribonuclease Inhibitor"/>
    <property type="match status" value="1"/>
</dbReference>
<feature type="domain" description="F-box" evidence="1">
    <location>
        <begin position="23"/>
        <end position="68"/>
    </location>
</feature>
<dbReference type="InterPro" id="IPR001810">
    <property type="entry name" value="F-box_dom"/>
</dbReference>
<dbReference type="PROSITE" id="PS50181">
    <property type="entry name" value="FBOX"/>
    <property type="match status" value="1"/>
</dbReference>
<accession>A0AAV9WV16</accession>
<dbReference type="EMBL" id="JAVHJO010000017">
    <property type="protein sequence ID" value="KAK6525425.1"/>
    <property type="molecule type" value="Genomic_DNA"/>
</dbReference>
<dbReference type="CDD" id="cd09917">
    <property type="entry name" value="F-box_SF"/>
    <property type="match status" value="1"/>
</dbReference>
<name>A0AAV9WV16_9PEZI</name>
<protein>
    <recommendedName>
        <fullName evidence="1">F-box domain-containing protein</fullName>
    </recommendedName>
</protein>
<dbReference type="SUPFAM" id="SSF52047">
    <property type="entry name" value="RNI-like"/>
    <property type="match status" value="1"/>
</dbReference>
<comment type="caution">
    <text evidence="2">The sequence shown here is derived from an EMBL/GenBank/DDBJ whole genome shotgun (WGS) entry which is preliminary data.</text>
</comment>
<proteinExistence type="predicted"/>
<reference evidence="2 3" key="1">
    <citation type="submission" date="2019-10" db="EMBL/GenBank/DDBJ databases">
        <authorList>
            <person name="Palmer J.M."/>
        </authorList>
    </citation>
    <scope>NUCLEOTIDE SEQUENCE [LARGE SCALE GENOMIC DNA]</scope>
    <source>
        <strain evidence="2 3">TWF694</strain>
    </source>
</reference>
<organism evidence="2 3">
    <name type="scientific">Orbilia ellipsospora</name>
    <dbReference type="NCBI Taxonomy" id="2528407"/>
    <lineage>
        <taxon>Eukaryota</taxon>
        <taxon>Fungi</taxon>
        <taxon>Dikarya</taxon>
        <taxon>Ascomycota</taxon>
        <taxon>Pezizomycotina</taxon>
        <taxon>Orbiliomycetes</taxon>
        <taxon>Orbiliales</taxon>
        <taxon>Orbiliaceae</taxon>
        <taxon>Orbilia</taxon>
    </lineage>
</organism>
<keyword evidence="3" id="KW-1185">Reference proteome</keyword>
<dbReference type="AlphaFoldDB" id="A0AAV9WV16"/>
<dbReference type="InterPro" id="IPR032675">
    <property type="entry name" value="LRR_dom_sf"/>
</dbReference>
<evidence type="ECO:0000313" key="2">
    <source>
        <dbReference type="EMBL" id="KAK6525425.1"/>
    </source>
</evidence>